<dbReference type="EMBL" id="JBHUFB010000019">
    <property type="protein sequence ID" value="MFD1814387.1"/>
    <property type="molecule type" value="Genomic_DNA"/>
</dbReference>
<dbReference type="Proteomes" id="UP001597286">
    <property type="component" value="Unassembled WGS sequence"/>
</dbReference>
<reference evidence="2" key="1">
    <citation type="journal article" date="2019" name="Int. J. Syst. Evol. Microbiol.">
        <title>The Global Catalogue of Microorganisms (GCM) 10K type strain sequencing project: providing services to taxonomists for standard genome sequencing and annotation.</title>
        <authorList>
            <consortium name="The Broad Institute Genomics Platform"/>
            <consortium name="The Broad Institute Genome Sequencing Center for Infectious Disease"/>
            <person name="Wu L."/>
            <person name="Ma J."/>
        </authorList>
    </citation>
    <scope>NUCLEOTIDE SEQUENCE [LARGE SCALE GENOMIC DNA]</scope>
    <source>
        <strain evidence="2">DT72</strain>
    </source>
</reference>
<organism evidence="1 2">
    <name type="scientific">Rhodococcus gannanensis</name>
    <dbReference type="NCBI Taxonomy" id="1960308"/>
    <lineage>
        <taxon>Bacteria</taxon>
        <taxon>Bacillati</taxon>
        <taxon>Actinomycetota</taxon>
        <taxon>Actinomycetes</taxon>
        <taxon>Mycobacteriales</taxon>
        <taxon>Nocardiaceae</taxon>
        <taxon>Rhodococcus</taxon>
    </lineage>
</organism>
<dbReference type="RefSeq" id="WP_378486885.1">
    <property type="nucleotide sequence ID" value="NZ_JBHUFB010000019.1"/>
</dbReference>
<evidence type="ECO:0000313" key="1">
    <source>
        <dbReference type="EMBL" id="MFD1814387.1"/>
    </source>
</evidence>
<comment type="caution">
    <text evidence="1">The sequence shown here is derived from an EMBL/GenBank/DDBJ whole genome shotgun (WGS) entry which is preliminary data.</text>
</comment>
<dbReference type="InterPro" id="IPR032716">
    <property type="entry name" value="ACC_epsilon"/>
</dbReference>
<evidence type="ECO:0000313" key="2">
    <source>
        <dbReference type="Proteomes" id="UP001597286"/>
    </source>
</evidence>
<name>A0ABW4P7B2_9NOCA</name>
<accession>A0ABW4P7B2</accession>
<gene>
    <name evidence="1" type="ORF">ACFSJG_19405</name>
</gene>
<proteinExistence type="predicted"/>
<dbReference type="Pfam" id="PF13822">
    <property type="entry name" value="ACC_epsilon"/>
    <property type="match status" value="1"/>
</dbReference>
<keyword evidence="2" id="KW-1185">Reference proteome</keyword>
<protein>
    <submittedName>
        <fullName evidence="1">Acyl-CoA carboxylase epsilon subunit</fullName>
    </submittedName>
</protein>
<sequence length="90" mass="9350">MTAVLEPAAVAIDEAALLDAAEPQQDPIRFSGNPDDTEIAAVLAVLAALRASAPAAEDPQPEEGWGAPAQMMRYGLSAAPTAFVNSRYAR</sequence>